<protein>
    <submittedName>
        <fullName evidence="3">Helix-turn-helix transcriptional regulator</fullName>
    </submittedName>
</protein>
<evidence type="ECO:0000259" key="2">
    <source>
        <dbReference type="PROSITE" id="PS50943"/>
    </source>
</evidence>
<evidence type="ECO:0000313" key="3">
    <source>
        <dbReference type="EMBL" id="MST69755.1"/>
    </source>
</evidence>
<dbReference type="GO" id="GO:0003677">
    <property type="term" value="F:DNA binding"/>
    <property type="evidence" value="ECO:0007669"/>
    <property type="project" value="UniProtKB-KW"/>
</dbReference>
<organism evidence="3 4">
    <name type="scientific">Mogibacterium kristiansenii</name>
    <dbReference type="NCBI Taxonomy" id="2606708"/>
    <lineage>
        <taxon>Bacteria</taxon>
        <taxon>Bacillati</taxon>
        <taxon>Bacillota</taxon>
        <taxon>Clostridia</taxon>
        <taxon>Peptostreptococcales</taxon>
        <taxon>Anaerovoracaceae</taxon>
        <taxon>Mogibacterium</taxon>
    </lineage>
</organism>
<dbReference type="SUPFAM" id="SSF47413">
    <property type="entry name" value="lambda repressor-like DNA-binding domains"/>
    <property type="match status" value="1"/>
</dbReference>
<evidence type="ECO:0000256" key="1">
    <source>
        <dbReference type="ARBA" id="ARBA00023125"/>
    </source>
</evidence>
<dbReference type="Proteomes" id="UP000469424">
    <property type="component" value="Unassembled WGS sequence"/>
</dbReference>
<keyword evidence="4" id="KW-1185">Reference proteome</keyword>
<dbReference type="GO" id="GO:0005829">
    <property type="term" value="C:cytosol"/>
    <property type="evidence" value="ECO:0007669"/>
    <property type="project" value="TreeGrafter"/>
</dbReference>
<dbReference type="InterPro" id="IPR010982">
    <property type="entry name" value="Lambda_DNA-bd_dom_sf"/>
</dbReference>
<keyword evidence="1" id="KW-0238">DNA-binding</keyword>
<reference evidence="3 4" key="1">
    <citation type="submission" date="2019-08" db="EMBL/GenBank/DDBJ databases">
        <title>In-depth cultivation of the pig gut microbiome towards novel bacterial diversity and tailored functional studies.</title>
        <authorList>
            <person name="Wylensek D."/>
            <person name="Hitch T.C.A."/>
            <person name="Clavel T."/>
        </authorList>
    </citation>
    <scope>NUCLEOTIDE SEQUENCE [LARGE SCALE GENOMIC DNA]</scope>
    <source>
        <strain evidence="3 4">WCA-MUC-591-APC-4B</strain>
    </source>
</reference>
<dbReference type="PANTHER" id="PTHR46797:SF1">
    <property type="entry name" value="METHYLPHOSPHONATE SYNTHASE"/>
    <property type="match status" value="1"/>
</dbReference>
<dbReference type="SMART" id="SM00530">
    <property type="entry name" value="HTH_XRE"/>
    <property type="match status" value="1"/>
</dbReference>
<dbReference type="InterPro" id="IPR050807">
    <property type="entry name" value="TransReg_Diox_bact_type"/>
</dbReference>
<dbReference type="Pfam" id="PF01381">
    <property type="entry name" value="HTH_3"/>
    <property type="match status" value="1"/>
</dbReference>
<dbReference type="InterPro" id="IPR001387">
    <property type="entry name" value="Cro/C1-type_HTH"/>
</dbReference>
<sequence>MLELGQLIKEKRENLGLSQKALGDAIGISDSEIQRIENGLRKTPSWDNLCKIAQTLKFHPFEILLNAGYITEDDLAPYQPPIKNLDDLSAEELKLAQAFVDFIIFQRNAKLK</sequence>
<dbReference type="PANTHER" id="PTHR46797">
    <property type="entry name" value="HTH-TYPE TRANSCRIPTIONAL REGULATOR"/>
    <property type="match status" value="1"/>
</dbReference>
<dbReference type="CDD" id="cd00093">
    <property type="entry name" value="HTH_XRE"/>
    <property type="match status" value="1"/>
</dbReference>
<dbReference type="RefSeq" id="WP_154553319.1">
    <property type="nucleotide sequence ID" value="NZ_VUNA01000001.1"/>
</dbReference>
<proteinExistence type="predicted"/>
<dbReference type="EMBL" id="VUNA01000001">
    <property type="protein sequence ID" value="MST69755.1"/>
    <property type="molecule type" value="Genomic_DNA"/>
</dbReference>
<evidence type="ECO:0000313" key="4">
    <source>
        <dbReference type="Proteomes" id="UP000469424"/>
    </source>
</evidence>
<name>A0A6N7XI07_9FIRM</name>
<dbReference type="GO" id="GO:0003700">
    <property type="term" value="F:DNA-binding transcription factor activity"/>
    <property type="evidence" value="ECO:0007669"/>
    <property type="project" value="TreeGrafter"/>
</dbReference>
<gene>
    <name evidence="3" type="ORF">FYJ65_00105</name>
</gene>
<dbReference type="AlphaFoldDB" id="A0A6N7XI07"/>
<accession>A0A6N7XI07</accession>
<comment type="caution">
    <text evidence="3">The sequence shown here is derived from an EMBL/GenBank/DDBJ whole genome shotgun (WGS) entry which is preliminary data.</text>
</comment>
<feature type="domain" description="HTH cro/C1-type" evidence="2">
    <location>
        <begin position="8"/>
        <end position="64"/>
    </location>
</feature>
<dbReference type="PROSITE" id="PS50943">
    <property type="entry name" value="HTH_CROC1"/>
    <property type="match status" value="1"/>
</dbReference>
<dbReference type="Gene3D" id="1.10.260.40">
    <property type="entry name" value="lambda repressor-like DNA-binding domains"/>
    <property type="match status" value="1"/>
</dbReference>